<evidence type="ECO:0000256" key="1">
    <source>
        <dbReference type="ARBA" id="ARBA00004496"/>
    </source>
</evidence>
<evidence type="ECO:0000313" key="9">
    <source>
        <dbReference type="EMBL" id="EQD46752.1"/>
    </source>
</evidence>
<dbReference type="Gene3D" id="2.30.130.10">
    <property type="entry name" value="PUA domain"/>
    <property type="match status" value="1"/>
</dbReference>
<dbReference type="GO" id="GO:0003723">
    <property type="term" value="F:RNA binding"/>
    <property type="evidence" value="ECO:0007669"/>
    <property type="project" value="InterPro"/>
</dbReference>
<evidence type="ECO:0000313" key="11">
    <source>
        <dbReference type="EMBL" id="EQD69366.1"/>
    </source>
</evidence>
<feature type="domain" description="RlmI-like PUA" evidence="8">
    <location>
        <begin position="21"/>
        <end position="69"/>
    </location>
</feature>
<organism evidence="10">
    <name type="scientific">mine drainage metagenome</name>
    <dbReference type="NCBI Taxonomy" id="410659"/>
    <lineage>
        <taxon>unclassified sequences</taxon>
        <taxon>metagenomes</taxon>
        <taxon>ecological metagenomes</taxon>
    </lineage>
</organism>
<keyword evidence="4" id="KW-0808">Transferase</keyword>
<dbReference type="CDD" id="cd21153">
    <property type="entry name" value="PUA_RlmI"/>
    <property type="match status" value="1"/>
</dbReference>
<dbReference type="EMBL" id="AUZZ01006313">
    <property type="protein sequence ID" value="EQD46752.1"/>
    <property type="molecule type" value="Genomic_DNA"/>
</dbReference>
<comment type="similarity">
    <text evidence="6">Belongs to the methyltransferase superfamily. RlmI family.</text>
</comment>
<dbReference type="Gene3D" id="3.40.50.150">
    <property type="entry name" value="Vaccinia Virus protein VP39"/>
    <property type="match status" value="1"/>
</dbReference>
<comment type="caution">
    <text evidence="10">The sequence shown here is derived from an EMBL/GenBank/DDBJ whole genome shotgun (WGS) entry which is preliminary data.</text>
</comment>
<feature type="domain" description="Methyltransferase" evidence="7">
    <location>
        <begin position="218"/>
        <end position="333"/>
    </location>
</feature>
<keyword evidence="3" id="KW-0489">Methyltransferase</keyword>
<dbReference type="Gene3D" id="3.30.750.80">
    <property type="entry name" value="RNA methyltransferase domain (HRMD) like"/>
    <property type="match status" value="1"/>
</dbReference>
<name>T1BEW7_9ZZZZ</name>
<dbReference type="CDD" id="cd11572">
    <property type="entry name" value="RlmI_M_like"/>
    <property type="match status" value="1"/>
</dbReference>
<proteinExistence type="inferred from homology"/>
<comment type="subcellular location">
    <subcellularLocation>
        <location evidence="1">Cytoplasm</location>
    </subcellularLocation>
</comment>
<dbReference type="EMBL" id="AUZX01005018">
    <property type="protein sequence ID" value="EQD69366.1"/>
    <property type="molecule type" value="Genomic_DNA"/>
</dbReference>
<evidence type="ECO:0000313" key="10">
    <source>
        <dbReference type="EMBL" id="EQD68372.1"/>
    </source>
</evidence>
<reference evidence="10" key="2">
    <citation type="journal article" date="2014" name="ISME J.">
        <title>Microbial stratification in low pH oxic and suboxic macroscopic growths along an acid mine drainage.</title>
        <authorList>
            <person name="Mendez-Garcia C."/>
            <person name="Mesa V."/>
            <person name="Sprenger R.R."/>
            <person name="Richter M."/>
            <person name="Diez M.S."/>
            <person name="Solano J."/>
            <person name="Bargiela R."/>
            <person name="Golyshina O.V."/>
            <person name="Manteca A."/>
            <person name="Ramos J.L."/>
            <person name="Gallego J.R."/>
            <person name="Llorente I."/>
            <person name="Martins Dos Santos V.A."/>
            <person name="Jensen O.N."/>
            <person name="Pelaez A.I."/>
            <person name="Sanchez J."/>
            <person name="Ferrer M."/>
        </authorList>
    </citation>
    <scope>NUCLEOTIDE SEQUENCE</scope>
</reference>
<dbReference type="InterPro" id="IPR036974">
    <property type="entry name" value="PUA_sf"/>
</dbReference>
<dbReference type="AlphaFoldDB" id="T1BEW7"/>
<dbReference type="PANTHER" id="PTHR42873">
    <property type="entry name" value="RIBOSOMAL RNA LARGE SUBUNIT METHYLTRANSFERASE"/>
    <property type="match status" value="1"/>
</dbReference>
<dbReference type="InterPro" id="IPR029063">
    <property type="entry name" value="SAM-dependent_MTases_sf"/>
</dbReference>
<protein>
    <submittedName>
        <fullName evidence="10">Oxidoreductase</fullName>
    </submittedName>
</protein>
<accession>T1BEW7</accession>
<dbReference type="CDD" id="cd02440">
    <property type="entry name" value="AdoMet_MTases"/>
    <property type="match status" value="1"/>
</dbReference>
<dbReference type="InterPro" id="IPR015947">
    <property type="entry name" value="PUA-like_sf"/>
</dbReference>
<dbReference type="SUPFAM" id="SSF53335">
    <property type="entry name" value="S-adenosyl-L-methionine-dependent methyltransferases"/>
    <property type="match status" value="1"/>
</dbReference>
<evidence type="ECO:0000259" key="7">
    <source>
        <dbReference type="Pfam" id="PF13847"/>
    </source>
</evidence>
<evidence type="ECO:0000256" key="5">
    <source>
        <dbReference type="ARBA" id="ARBA00022691"/>
    </source>
</evidence>
<keyword evidence="2" id="KW-0963">Cytoplasm</keyword>
<evidence type="ECO:0000256" key="2">
    <source>
        <dbReference type="ARBA" id="ARBA00022490"/>
    </source>
</evidence>
<reference evidence="10" key="1">
    <citation type="submission" date="2013-08" db="EMBL/GenBank/DDBJ databases">
        <authorList>
            <person name="Mendez C."/>
            <person name="Richter M."/>
            <person name="Ferrer M."/>
            <person name="Sanchez J."/>
        </authorList>
    </citation>
    <scope>NUCLEOTIDE SEQUENCE</scope>
</reference>
<dbReference type="InterPro" id="IPR025714">
    <property type="entry name" value="Methyltranfer_dom"/>
</dbReference>
<dbReference type="Pfam" id="PF13847">
    <property type="entry name" value="Methyltransf_31"/>
    <property type="match status" value="1"/>
</dbReference>
<sequence length="388" mass="42315">MNEPLSPYPRVRLLVPRLPQHPAIFRRALESDVRLAPGSVVDLVDDGERFLARGFWNGHARIGLRVLTRDAHESIDGDWIGARIAAALALRAQLGLDVEQGALRLVHAEGDGLPGLVVDRYADLLVIEYFAAGMWKLRGAVEAALRARYPEATLYHYAEAHVQKQESFDCSAAPLPAPRWVREHGLEFQVQPGIRHKTGFFVDQRDNRARLGAWAQGRMLDLCCNSGGFALNAARAGCAAVTGIDLDPEVLQLARANAARNALRVEFVTADLFPYLEQALAAGQRWDSVVLDPAKLTRDAARLSQTLRTYVAMNALALRALAPGGLLLSCSCTGLVDEPAFLEALRRAAALVGRELQILHVGGAGPDHPWRVAAPEGRYLKAVFARVA</sequence>
<keyword evidence="5" id="KW-0949">S-adenosyl-L-methionine</keyword>
<dbReference type="InterPro" id="IPR041532">
    <property type="entry name" value="RlmI-like_PUA"/>
</dbReference>
<evidence type="ECO:0000259" key="8">
    <source>
        <dbReference type="Pfam" id="PF17785"/>
    </source>
</evidence>
<evidence type="ECO:0000256" key="3">
    <source>
        <dbReference type="ARBA" id="ARBA00022603"/>
    </source>
</evidence>
<dbReference type="EMBL" id="AUZY01003544">
    <property type="protein sequence ID" value="EQD68372.1"/>
    <property type="molecule type" value="Genomic_DNA"/>
</dbReference>
<dbReference type="PANTHER" id="PTHR42873:SF1">
    <property type="entry name" value="S-ADENOSYLMETHIONINE-DEPENDENT METHYLTRANSFERASE DOMAIN-CONTAINING PROTEIN"/>
    <property type="match status" value="1"/>
</dbReference>
<gene>
    <name evidence="11" type="ORF">B1A_06940</name>
    <name evidence="10" type="ORF">B1B_05592</name>
    <name evidence="9" type="ORF">B2A_08757</name>
</gene>
<dbReference type="Pfam" id="PF17785">
    <property type="entry name" value="PUA_3"/>
    <property type="match status" value="1"/>
</dbReference>
<evidence type="ECO:0000256" key="4">
    <source>
        <dbReference type="ARBA" id="ARBA00022679"/>
    </source>
</evidence>
<evidence type="ECO:0000256" key="6">
    <source>
        <dbReference type="ARBA" id="ARBA00038091"/>
    </source>
</evidence>
<dbReference type="SUPFAM" id="SSF88697">
    <property type="entry name" value="PUA domain-like"/>
    <property type="match status" value="1"/>
</dbReference>